<dbReference type="SUPFAM" id="SSF53335">
    <property type="entry name" value="S-adenosyl-L-methionine-dependent methyltransferases"/>
    <property type="match status" value="1"/>
</dbReference>
<accession>A0ABZ2FZG9</accession>
<dbReference type="InterPro" id="IPR029063">
    <property type="entry name" value="SAM-dependent_MTases_sf"/>
</dbReference>
<dbReference type="Gene3D" id="3.40.50.150">
    <property type="entry name" value="Vaccinia Virus protein VP39"/>
    <property type="match status" value="1"/>
</dbReference>
<sequence>MTEGHATVRDTRKGTGAGGAFDFDYYHASVRHDVLPLIPEHCGRVLDVGGGVGATGGFLKQRGRATTVVVADLCGGAPAPGVERIVAADLNDAAALQALGDHGPFDTILCLDVLEHLYDPWDAISQLQELLAPGGCIVASIPNVNYVGLLAPLVVRGRFEYQETGILDRTHIRWFTRQSAEALIRRGRLHIEESVARVPDGKAKTLDRLTAGTLRRFFALQQIIRSRKRAD</sequence>
<dbReference type="RefSeq" id="WP_338502855.1">
    <property type="nucleotide sequence ID" value="NZ_CP145607.1"/>
</dbReference>
<gene>
    <name evidence="1" type="ORF">V6R86_05920</name>
</gene>
<keyword evidence="2" id="KW-1185">Reference proteome</keyword>
<evidence type="ECO:0000313" key="2">
    <source>
        <dbReference type="Proteomes" id="UP001382935"/>
    </source>
</evidence>
<dbReference type="Pfam" id="PF13489">
    <property type="entry name" value="Methyltransf_23"/>
    <property type="match status" value="1"/>
</dbReference>
<organism evidence="1 2">
    <name type="scientific">Sphingomonas kaistensis</name>
    <dbReference type="NCBI Taxonomy" id="298708"/>
    <lineage>
        <taxon>Bacteria</taxon>
        <taxon>Pseudomonadati</taxon>
        <taxon>Pseudomonadota</taxon>
        <taxon>Alphaproteobacteria</taxon>
        <taxon>Sphingomonadales</taxon>
        <taxon>Sphingomonadaceae</taxon>
        <taxon>Sphingomonas</taxon>
    </lineage>
</organism>
<keyword evidence="1" id="KW-0489">Methyltransferase</keyword>
<name>A0ABZ2FZG9_9SPHN</name>
<dbReference type="GO" id="GO:0008168">
    <property type="term" value="F:methyltransferase activity"/>
    <property type="evidence" value="ECO:0007669"/>
    <property type="project" value="UniProtKB-KW"/>
</dbReference>
<dbReference type="GO" id="GO:0032259">
    <property type="term" value="P:methylation"/>
    <property type="evidence" value="ECO:0007669"/>
    <property type="project" value="UniProtKB-KW"/>
</dbReference>
<dbReference type="EMBL" id="CP145607">
    <property type="protein sequence ID" value="WWM70228.1"/>
    <property type="molecule type" value="Genomic_DNA"/>
</dbReference>
<reference evidence="1 2" key="1">
    <citation type="submission" date="2024-02" db="EMBL/GenBank/DDBJ databases">
        <title>Full genome sequence of Sphingomonas kaistensis.</title>
        <authorList>
            <person name="Poletto B.L."/>
            <person name="Silva G."/>
            <person name="Galante D."/>
            <person name="Campos K.R."/>
            <person name="Santos M.B.N."/>
            <person name="Sacchi C.T."/>
        </authorList>
    </citation>
    <scope>NUCLEOTIDE SEQUENCE [LARGE SCALE GENOMIC DNA]</scope>
    <source>
        <strain evidence="1 2">MA4R</strain>
    </source>
</reference>
<protein>
    <submittedName>
        <fullName evidence="1">Methyltransferase domain-containing protein</fullName>
    </submittedName>
</protein>
<dbReference type="Proteomes" id="UP001382935">
    <property type="component" value="Chromosome"/>
</dbReference>
<evidence type="ECO:0000313" key="1">
    <source>
        <dbReference type="EMBL" id="WWM70228.1"/>
    </source>
</evidence>
<keyword evidence="1" id="KW-0808">Transferase</keyword>
<proteinExistence type="predicted"/>